<gene>
    <name evidence="1" type="ORF">QE152_g4513</name>
</gene>
<evidence type="ECO:0000313" key="1">
    <source>
        <dbReference type="EMBL" id="KAK9752112.1"/>
    </source>
</evidence>
<sequence>MQILHSRKLIMKRKRVVRWGIGKREGVEGSARTIHTNELPRLLPVDSLAERYEIYCGGVSVMGRTIHTNELPRLLPVDSLAERYEIYCGGVSVMGIMEEVKTKTVGYDHKSLLVKTVKPYYKIMSYDNQNARSGSKPKEVGYQKCSWECSKD</sequence>
<accession>A0AAW1N0K4</accession>
<evidence type="ECO:0000313" key="2">
    <source>
        <dbReference type="Proteomes" id="UP001458880"/>
    </source>
</evidence>
<organism evidence="1 2">
    <name type="scientific">Popillia japonica</name>
    <name type="common">Japanese beetle</name>
    <dbReference type="NCBI Taxonomy" id="7064"/>
    <lineage>
        <taxon>Eukaryota</taxon>
        <taxon>Metazoa</taxon>
        <taxon>Ecdysozoa</taxon>
        <taxon>Arthropoda</taxon>
        <taxon>Hexapoda</taxon>
        <taxon>Insecta</taxon>
        <taxon>Pterygota</taxon>
        <taxon>Neoptera</taxon>
        <taxon>Endopterygota</taxon>
        <taxon>Coleoptera</taxon>
        <taxon>Polyphaga</taxon>
        <taxon>Scarabaeiformia</taxon>
        <taxon>Scarabaeidae</taxon>
        <taxon>Rutelinae</taxon>
        <taxon>Popillia</taxon>
    </lineage>
</organism>
<protein>
    <submittedName>
        <fullName evidence="1">Uncharacterized protein</fullName>
    </submittedName>
</protein>
<dbReference type="EMBL" id="JASPKY010000023">
    <property type="protein sequence ID" value="KAK9752112.1"/>
    <property type="molecule type" value="Genomic_DNA"/>
</dbReference>
<keyword evidence="2" id="KW-1185">Reference proteome</keyword>
<name>A0AAW1N0K4_POPJA</name>
<dbReference type="AlphaFoldDB" id="A0AAW1N0K4"/>
<proteinExistence type="predicted"/>
<dbReference type="Proteomes" id="UP001458880">
    <property type="component" value="Unassembled WGS sequence"/>
</dbReference>
<comment type="caution">
    <text evidence="1">The sequence shown here is derived from an EMBL/GenBank/DDBJ whole genome shotgun (WGS) entry which is preliminary data.</text>
</comment>
<reference evidence="1 2" key="1">
    <citation type="journal article" date="2024" name="BMC Genomics">
        <title>De novo assembly and annotation of Popillia japonica's genome with initial clues to its potential as an invasive pest.</title>
        <authorList>
            <person name="Cucini C."/>
            <person name="Boschi S."/>
            <person name="Funari R."/>
            <person name="Cardaioli E."/>
            <person name="Iannotti N."/>
            <person name="Marturano G."/>
            <person name="Paoli F."/>
            <person name="Bruttini M."/>
            <person name="Carapelli A."/>
            <person name="Frati F."/>
            <person name="Nardi F."/>
        </authorList>
    </citation>
    <scope>NUCLEOTIDE SEQUENCE [LARGE SCALE GENOMIC DNA]</scope>
    <source>
        <strain evidence="1">DMR45628</strain>
    </source>
</reference>